<evidence type="ECO:0000256" key="2">
    <source>
        <dbReference type="ARBA" id="ARBA00007958"/>
    </source>
</evidence>
<dbReference type="GO" id="GO:0016791">
    <property type="term" value="F:phosphatase activity"/>
    <property type="evidence" value="ECO:0007669"/>
    <property type="project" value="InterPro"/>
</dbReference>
<evidence type="ECO:0000256" key="5">
    <source>
        <dbReference type="ARBA" id="ARBA00039666"/>
    </source>
</evidence>
<dbReference type="AlphaFoldDB" id="A0A6N7LTF0"/>
<keyword evidence="4" id="KW-0460">Magnesium</keyword>
<dbReference type="EMBL" id="WIRE01000001">
    <property type="protein sequence ID" value="MQX53759.1"/>
    <property type="molecule type" value="Genomic_DNA"/>
</dbReference>
<dbReference type="Gene3D" id="3.40.50.1000">
    <property type="entry name" value="HAD superfamily/HAD-like"/>
    <property type="match status" value="2"/>
</dbReference>
<keyword evidence="7" id="KW-1185">Reference proteome</keyword>
<dbReference type="Pfam" id="PF13344">
    <property type="entry name" value="Hydrolase_6"/>
    <property type="match status" value="1"/>
</dbReference>
<dbReference type="PANTHER" id="PTHR19288:SF46">
    <property type="entry name" value="HALOACID DEHALOGENASE-LIKE HYDROLASE DOMAIN-CONTAINING PROTEIN 2"/>
    <property type="match status" value="1"/>
</dbReference>
<accession>A0A6N7LTF0</accession>
<dbReference type="NCBIfam" id="TIGR01460">
    <property type="entry name" value="HAD-SF-IIA"/>
    <property type="match status" value="1"/>
</dbReference>
<dbReference type="Pfam" id="PF13242">
    <property type="entry name" value="Hydrolase_like"/>
    <property type="match status" value="1"/>
</dbReference>
<dbReference type="GO" id="GO:0046872">
    <property type="term" value="F:metal ion binding"/>
    <property type="evidence" value="ECO:0007669"/>
    <property type="project" value="UniProtKB-KW"/>
</dbReference>
<comment type="similarity">
    <text evidence="2">Belongs to the HAD-like hydrolase superfamily.</text>
</comment>
<dbReference type="NCBIfam" id="TIGR01458">
    <property type="entry name" value="HAD-SF-IIA-hyp3"/>
    <property type="match status" value="1"/>
</dbReference>
<name>A0A6N7LTF0_9GAMM</name>
<sequence>MTASQPLSAICLDLAGVFYQGPHALPGAREALIRLRATGLPLRFATNTSQRSRAQILNDLASLELEIDPEELFTAPQAAHDYLSQHQLHPYCLIHPNLKKEFIDLQAQPANAVLVGDAGKKFDYQHLDTAFRLLHSGAPLIAIGDNRYYQLDDGLHLDAGPFVRALEYASGQTAIIAGKPAPTFFEQVMASLGTTPEETLMVGDDIHGDVEGALNSGMQACLVKTGKYREGDEDRIGGNFLLQPDILALARHISDVTGA</sequence>
<evidence type="ECO:0000313" key="7">
    <source>
        <dbReference type="Proteomes" id="UP000469421"/>
    </source>
</evidence>
<organism evidence="6 7">
    <name type="scientific">Alcanivorax sediminis</name>
    <dbReference type="NCBI Taxonomy" id="2663008"/>
    <lineage>
        <taxon>Bacteria</taxon>
        <taxon>Pseudomonadati</taxon>
        <taxon>Pseudomonadota</taxon>
        <taxon>Gammaproteobacteria</taxon>
        <taxon>Oceanospirillales</taxon>
        <taxon>Alcanivoracaceae</taxon>
        <taxon>Alcanivorax</taxon>
    </lineage>
</organism>
<dbReference type="Proteomes" id="UP000469421">
    <property type="component" value="Unassembled WGS sequence"/>
</dbReference>
<evidence type="ECO:0000256" key="1">
    <source>
        <dbReference type="ARBA" id="ARBA00001946"/>
    </source>
</evidence>
<dbReference type="InterPro" id="IPR006357">
    <property type="entry name" value="HAD-SF_hydro_IIA"/>
</dbReference>
<comment type="cofactor">
    <cofactor evidence="1">
        <name>Mg(2+)</name>
        <dbReference type="ChEBI" id="CHEBI:18420"/>
    </cofactor>
</comment>
<dbReference type="GO" id="GO:0005737">
    <property type="term" value="C:cytoplasm"/>
    <property type="evidence" value="ECO:0007669"/>
    <property type="project" value="TreeGrafter"/>
</dbReference>
<protein>
    <recommendedName>
        <fullName evidence="5">Haloacid dehalogenase-like hydrolase domain-containing protein 2</fullName>
    </recommendedName>
</protein>
<dbReference type="InterPro" id="IPR036412">
    <property type="entry name" value="HAD-like_sf"/>
</dbReference>
<comment type="caution">
    <text evidence="6">The sequence shown here is derived from an EMBL/GenBank/DDBJ whole genome shotgun (WGS) entry which is preliminary data.</text>
</comment>
<gene>
    <name evidence="6" type="ORF">GFN93_10905</name>
</gene>
<dbReference type="PANTHER" id="PTHR19288">
    <property type="entry name" value="4-NITROPHENYLPHOSPHATASE-RELATED"/>
    <property type="match status" value="1"/>
</dbReference>
<dbReference type="RefSeq" id="WP_153501117.1">
    <property type="nucleotide sequence ID" value="NZ_JBMZXE010000233.1"/>
</dbReference>
<keyword evidence="3" id="KW-0479">Metal-binding</keyword>
<keyword evidence="6" id="KW-0378">Hydrolase</keyword>
<evidence type="ECO:0000256" key="3">
    <source>
        <dbReference type="ARBA" id="ARBA00022723"/>
    </source>
</evidence>
<dbReference type="InterPro" id="IPR023214">
    <property type="entry name" value="HAD_sf"/>
</dbReference>
<dbReference type="SUPFAM" id="SSF56784">
    <property type="entry name" value="HAD-like"/>
    <property type="match status" value="1"/>
</dbReference>
<evidence type="ECO:0000313" key="6">
    <source>
        <dbReference type="EMBL" id="MQX53759.1"/>
    </source>
</evidence>
<proteinExistence type="inferred from homology"/>
<reference evidence="6 7" key="1">
    <citation type="submission" date="2019-10" db="EMBL/GenBank/DDBJ databases">
        <title>Alcanivorax sp.PA15-N-34 draft genome sequence.</title>
        <authorList>
            <person name="Liao X."/>
            <person name="Shao Z."/>
        </authorList>
    </citation>
    <scope>NUCLEOTIDE SEQUENCE [LARGE SCALE GENOMIC DNA]</scope>
    <source>
        <strain evidence="6 7">PA15-N-34</strain>
    </source>
</reference>
<dbReference type="InterPro" id="IPR006355">
    <property type="entry name" value="LHPP/HDHD2"/>
</dbReference>
<evidence type="ECO:0000256" key="4">
    <source>
        <dbReference type="ARBA" id="ARBA00022842"/>
    </source>
</evidence>